<dbReference type="Proteomes" id="UP001234989">
    <property type="component" value="Chromosome 9"/>
</dbReference>
<organism evidence="1 2">
    <name type="scientific">Solanum verrucosum</name>
    <dbReference type="NCBI Taxonomy" id="315347"/>
    <lineage>
        <taxon>Eukaryota</taxon>
        <taxon>Viridiplantae</taxon>
        <taxon>Streptophyta</taxon>
        <taxon>Embryophyta</taxon>
        <taxon>Tracheophyta</taxon>
        <taxon>Spermatophyta</taxon>
        <taxon>Magnoliopsida</taxon>
        <taxon>eudicotyledons</taxon>
        <taxon>Gunneridae</taxon>
        <taxon>Pentapetalae</taxon>
        <taxon>asterids</taxon>
        <taxon>lamiids</taxon>
        <taxon>Solanales</taxon>
        <taxon>Solanaceae</taxon>
        <taxon>Solanoideae</taxon>
        <taxon>Solaneae</taxon>
        <taxon>Solanum</taxon>
    </lineage>
</organism>
<dbReference type="AlphaFoldDB" id="A0AAF0UGF3"/>
<reference evidence="1" key="1">
    <citation type="submission" date="2023-08" db="EMBL/GenBank/DDBJ databases">
        <title>A de novo genome assembly of Solanum verrucosum Schlechtendal, a Mexican diploid species geographically isolated from the other diploid A-genome species in potato relatives.</title>
        <authorList>
            <person name="Hosaka K."/>
        </authorList>
    </citation>
    <scope>NUCLEOTIDE SEQUENCE</scope>
    <source>
        <tissue evidence="1">Young leaves</tissue>
    </source>
</reference>
<evidence type="ECO:0000313" key="1">
    <source>
        <dbReference type="EMBL" id="WMV45300.1"/>
    </source>
</evidence>
<gene>
    <name evidence="1" type="ORF">MTR67_038685</name>
</gene>
<dbReference type="PANTHER" id="PTHR46148:SF60">
    <property type="entry name" value="CHROMO DOMAIN-CONTAINING PROTEIN"/>
    <property type="match status" value="1"/>
</dbReference>
<proteinExistence type="predicted"/>
<evidence type="ECO:0000313" key="2">
    <source>
        <dbReference type="Proteomes" id="UP001234989"/>
    </source>
</evidence>
<dbReference type="EMBL" id="CP133620">
    <property type="protein sequence ID" value="WMV45300.1"/>
    <property type="molecule type" value="Genomic_DNA"/>
</dbReference>
<sequence>MAPYEAFYGHRCRSPVGWFEVGEVAIIGLDSVHDAMEKVQLIRHRLKTTHSRQKFYADVRRRDLEFQIDDWIFLKVSLTKVVLRFGKKGKLNPSYVVPQDLEKSW</sequence>
<keyword evidence="2" id="KW-1185">Reference proteome</keyword>
<dbReference type="PANTHER" id="PTHR46148">
    <property type="entry name" value="CHROMO DOMAIN-CONTAINING PROTEIN"/>
    <property type="match status" value="1"/>
</dbReference>
<accession>A0AAF0UGF3</accession>
<name>A0AAF0UGF3_SOLVR</name>
<protein>
    <submittedName>
        <fullName evidence="1">Uncharacterized protein</fullName>
    </submittedName>
</protein>